<dbReference type="PANTHER" id="PTHR33164:SF106">
    <property type="entry name" value="TRANSCRIPTIONAL REGULATORY PROTEIN"/>
    <property type="match status" value="1"/>
</dbReference>
<feature type="domain" description="HTH marR-type" evidence="2">
    <location>
        <begin position="11"/>
        <end position="147"/>
    </location>
</feature>
<dbReference type="SUPFAM" id="SSF46785">
    <property type="entry name" value="Winged helix' DNA-binding domain"/>
    <property type="match status" value="1"/>
</dbReference>
<dbReference type="InterPro" id="IPR036390">
    <property type="entry name" value="WH_DNA-bd_sf"/>
</dbReference>
<dbReference type="PROSITE" id="PS50995">
    <property type="entry name" value="HTH_MARR_2"/>
    <property type="match status" value="1"/>
</dbReference>
<organism evidence="3 4">
    <name type="scientific">Actinorhabdospora filicis</name>
    <dbReference type="NCBI Taxonomy" id="1785913"/>
    <lineage>
        <taxon>Bacteria</taxon>
        <taxon>Bacillati</taxon>
        <taxon>Actinomycetota</taxon>
        <taxon>Actinomycetes</taxon>
        <taxon>Micromonosporales</taxon>
        <taxon>Micromonosporaceae</taxon>
        <taxon>Actinorhabdospora</taxon>
    </lineage>
</organism>
<dbReference type="InterPro" id="IPR000835">
    <property type="entry name" value="HTH_MarR-typ"/>
</dbReference>
<feature type="region of interest" description="Disordered" evidence="1">
    <location>
        <begin position="149"/>
        <end position="177"/>
    </location>
</feature>
<evidence type="ECO:0000313" key="3">
    <source>
        <dbReference type="EMBL" id="GLZ81465.1"/>
    </source>
</evidence>
<dbReference type="PRINTS" id="PR00598">
    <property type="entry name" value="HTHMARR"/>
</dbReference>
<gene>
    <name evidence="3" type="ORF">Afil01_62720</name>
</gene>
<comment type="caution">
    <text evidence="3">The sequence shown here is derived from an EMBL/GenBank/DDBJ whole genome shotgun (WGS) entry which is preliminary data.</text>
</comment>
<accession>A0A9W6ST40</accession>
<dbReference type="PANTHER" id="PTHR33164">
    <property type="entry name" value="TRANSCRIPTIONAL REGULATOR, MARR FAMILY"/>
    <property type="match status" value="1"/>
</dbReference>
<dbReference type="Proteomes" id="UP001165079">
    <property type="component" value="Unassembled WGS sequence"/>
</dbReference>
<dbReference type="Pfam" id="PF12802">
    <property type="entry name" value="MarR_2"/>
    <property type="match status" value="1"/>
</dbReference>
<dbReference type="Gene3D" id="1.10.10.10">
    <property type="entry name" value="Winged helix-like DNA-binding domain superfamily/Winged helix DNA-binding domain"/>
    <property type="match status" value="1"/>
</dbReference>
<dbReference type="EMBL" id="BSTX01000006">
    <property type="protein sequence ID" value="GLZ81465.1"/>
    <property type="molecule type" value="Genomic_DNA"/>
</dbReference>
<evidence type="ECO:0000259" key="2">
    <source>
        <dbReference type="PROSITE" id="PS50995"/>
    </source>
</evidence>
<dbReference type="AlphaFoldDB" id="A0A9W6ST40"/>
<dbReference type="InterPro" id="IPR036388">
    <property type="entry name" value="WH-like_DNA-bd_sf"/>
</dbReference>
<proteinExistence type="predicted"/>
<dbReference type="GO" id="GO:0006950">
    <property type="term" value="P:response to stress"/>
    <property type="evidence" value="ECO:0007669"/>
    <property type="project" value="TreeGrafter"/>
</dbReference>
<dbReference type="RefSeq" id="WP_285666942.1">
    <property type="nucleotide sequence ID" value="NZ_BSTX01000006.1"/>
</dbReference>
<protein>
    <submittedName>
        <fullName evidence="3">Transcriptional regulator</fullName>
    </submittedName>
</protein>
<dbReference type="SMART" id="SM00347">
    <property type="entry name" value="HTH_MARR"/>
    <property type="match status" value="1"/>
</dbReference>
<dbReference type="GO" id="GO:0003700">
    <property type="term" value="F:DNA-binding transcription factor activity"/>
    <property type="evidence" value="ECO:0007669"/>
    <property type="project" value="InterPro"/>
</dbReference>
<sequence length="177" mass="19669">MPETAPEEVPDALLVRLLRRFTVESGRFVELFGEAHGLHRTDLNAMAVILDAGLRGESVTPGRVAEALRLSPSATTAALDRLEAAGHLRRSRDPADRRRVALELPERARELGGRFFLPLAREYAEAWRGFDERERAVIARFLAASIEATERAHTDMPHPGPSGRRAAPNHGENPRRE</sequence>
<evidence type="ECO:0000256" key="1">
    <source>
        <dbReference type="SAM" id="MobiDB-lite"/>
    </source>
</evidence>
<dbReference type="InterPro" id="IPR039422">
    <property type="entry name" value="MarR/SlyA-like"/>
</dbReference>
<reference evidence="3" key="1">
    <citation type="submission" date="2023-03" db="EMBL/GenBank/DDBJ databases">
        <title>Actinorhabdospora filicis NBRC 111898.</title>
        <authorList>
            <person name="Ichikawa N."/>
            <person name="Sato H."/>
            <person name="Tonouchi N."/>
        </authorList>
    </citation>
    <scope>NUCLEOTIDE SEQUENCE</scope>
    <source>
        <strain evidence="3">NBRC 111898</strain>
    </source>
</reference>
<keyword evidence="4" id="KW-1185">Reference proteome</keyword>
<evidence type="ECO:0000313" key="4">
    <source>
        <dbReference type="Proteomes" id="UP001165079"/>
    </source>
</evidence>
<name>A0A9W6ST40_9ACTN</name>